<evidence type="ECO:0000259" key="4">
    <source>
        <dbReference type="Pfam" id="PF08241"/>
    </source>
</evidence>
<proteinExistence type="predicted"/>
<dbReference type="PANTHER" id="PTHR43397:SF1">
    <property type="entry name" value="ERGOTHIONEINE BIOSYNTHESIS PROTEIN 1"/>
    <property type="match status" value="1"/>
</dbReference>
<evidence type="ECO:0000256" key="1">
    <source>
        <dbReference type="ARBA" id="ARBA00022603"/>
    </source>
</evidence>
<evidence type="ECO:0000256" key="2">
    <source>
        <dbReference type="ARBA" id="ARBA00022679"/>
    </source>
</evidence>
<feature type="domain" description="Histidine-specific methyltransferase SAM-dependent" evidence="5">
    <location>
        <begin position="250"/>
        <end position="560"/>
    </location>
</feature>
<evidence type="ECO:0000313" key="7">
    <source>
        <dbReference type="EMBL" id="VFK34815.1"/>
    </source>
</evidence>
<evidence type="ECO:0000259" key="5">
    <source>
        <dbReference type="Pfam" id="PF10017"/>
    </source>
</evidence>
<accession>A0A450X682</accession>
<keyword evidence="2 6" id="KW-0808">Transferase</keyword>
<reference evidence="6" key="1">
    <citation type="submission" date="2019-02" db="EMBL/GenBank/DDBJ databases">
        <authorList>
            <person name="Gruber-Vodicka R. H."/>
            <person name="Seah K. B. B."/>
        </authorList>
    </citation>
    <scope>NUCLEOTIDE SEQUENCE</scope>
    <source>
        <strain evidence="6">BECK_BZ197</strain>
        <strain evidence="8">BECK_BZ198</strain>
        <strain evidence="7">BECK_BZ199</strain>
    </source>
</reference>
<feature type="region of interest" description="Disordered" evidence="3">
    <location>
        <begin position="1"/>
        <end position="21"/>
    </location>
</feature>
<dbReference type="InterPro" id="IPR013216">
    <property type="entry name" value="Methyltransf_11"/>
</dbReference>
<feature type="domain" description="Methyltransferase type 11" evidence="4">
    <location>
        <begin position="88"/>
        <end position="182"/>
    </location>
</feature>
<dbReference type="Pfam" id="PF10017">
    <property type="entry name" value="Methyltransf_33"/>
    <property type="match status" value="1"/>
</dbReference>
<dbReference type="CDD" id="cd02440">
    <property type="entry name" value="AdoMet_MTases"/>
    <property type="match status" value="1"/>
</dbReference>
<dbReference type="SUPFAM" id="SSF53335">
    <property type="entry name" value="S-adenosyl-L-methionine-dependent methyltransferases"/>
    <property type="match status" value="1"/>
</dbReference>
<dbReference type="GO" id="GO:0008757">
    <property type="term" value="F:S-adenosylmethionine-dependent methyltransferase activity"/>
    <property type="evidence" value="ECO:0007669"/>
    <property type="project" value="InterPro"/>
</dbReference>
<dbReference type="InterPro" id="IPR019257">
    <property type="entry name" value="MeTrfase_dom"/>
</dbReference>
<keyword evidence="1 6" id="KW-0489">Methyltransferase</keyword>
<dbReference type="GO" id="GO:0032259">
    <property type="term" value="P:methylation"/>
    <property type="evidence" value="ECO:0007669"/>
    <property type="project" value="UniProtKB-KW"/>
</dbReference>
<evidence type="ECO:0000313" key="6">
    <source>
        <dbReference type="EMBL" id="VFK24731.1"/>
    </source>
</evidence>
<organism evidence="6">
    <name type="scientific">Candidatus Kentrum sp. MB</name>
    <dbReference type="NCBI Taxonomy" id="2138164"/>
    <lineage>
        <taxon>Bacteria</taxon>
        <taxon>Pseudomonadati</taxon>
        <taxon>Pseudomonadota</taxon>
        <taxon>Gammaproteobacteria</taxon>
        <taxon>Candidatus Kentrum</taxon>
    </lineage>
</organism>
<evidence type="ECO:0000256" key="3">
    <source>
        <dbReference type="SAM" id="MobiDB-lite"/>
    </source>
</evidence>
<protein>
    <submittedName>
        <fullName evidence="6">Uncharacterized conserved protein, contains predicted SAM-dependent methyltransferase domain</fullName>
    </submittedName>
</protein>
<evidence type="ECO:0000313" key="8">
    <source>
        <dbReference type="EMBL" id="VFK74184.1"/>
    </source>
</evidence>
<dbReference type="PANTHER" id="PTHR43397">
    <property type="entry name" value="ERGOTHIONEINE BIOSYNTHESIS PROTEIN 1"/>
    <property type="match status" value="1"/>
</dbReference>
<dbReference type="Pfam" id="PF08241">
    <property type="entry name" value="Methyltransf_11"/>
    <property type="match status" value="1"/>
</dbReference>
<feature type="compositionally biased region" description="Basic and acidic residues" evidence="3">
    <location>
        <begin position="7"/>
        <end position="21"/>
    </location>
</feature>
<dbReference type="AlphaFoldDB" id="A0A450X682"/>
<dbReference type="Gene3D" id="3.40.50.150">
    <property type="entry name" value="Vaccinia Virus protein VP39"/>
    <property type="match status" value="2"/>
</dbReference>
<sequence>MQRTKPHAQEPESSVKKDTPIHSEVDQRLQKIWEKAYAARTNEDLKELYADWAKTYDDDHEAVGFFGHKIASELLVKYVDASKEANILDAGAGTGAAGIELAKLGCESLTALDLSDDMLSKAEEKGVYRHLVAADLGLPLDTFSMNQFDAAILVGVFSYGQAPAHALNEIVRIVKPGGVIVFTMRTDFYESDAMGVRSRVHELEKNHAWQPVEITEDQQYLPKKDPTAMFRVWCYRVLETKIPEPSDDFAEAVREAMTSKSRVKRLDHRHIWNSMASRLYNRYIECSDYYLPDSEEEIIDSYKSDIVGEERLFVELGCGSARKIKHLLSTALIDRQNQDAPLTYMPIDVSKGAVNSTKNDIEAFFGDRIAVDQRQGFFNEVLPTIPDDIAKVMFFFGGSLGNIETLAETVDFLKSLRDQMTVRDRFIVGMDLDKNPSVLVDAYEAGPPNHSFFLNMIRRINNELGADFDLAAFKQESTYDYNAPYKGIENRSVNLKLVNRWPQDVFITKIQLKVHLNAGEAIQVGTSRKFRREDIGRLLELSGLRLRRQWLDRKDYFSLNECVRDDAVV</sequence>
<gene>
    <name evidence="6" type="ORF">BECKMB1821G_GA0114241_100952</name>
    <name evidence="8" type="ORF">BECKMB1821H_GA0114242_10022</name>
    <name evidence="7" type="ORF">BECKMB1821I_GA0114274_108516</name>
</gene>
<dbReference type="EMBL" id="CAADGH010000002">
    <property type="protein sequence ID" value="VFK74184.1"/>
    <property type="molecule type" value="Genomic_DNA"/>
</dbReference>
<dbReference type="EMBL" id="CAADFQ010000085">
    <property type="protein sequence ID" value="VFK34815.1"/>
    <property type="molecule type" value="Genomic_DNA"/>
</dbReference>
<name>A0A450X682_9GAMM</name>
<dbReference type="InterPro" id="IPR029063">
    <property type="entry name" value="SAM-dependent_MTases_sf"/>
</dbReference>
<dbReference type="InterPro" id="IPR051128">
    <property type="entry name" value="EgtD_Methyltrsf_superfamily"/>
</dbReference>
<dbReference type="EMBL" id="CAADFO010000009">
    <property type="protein sequence ID" value="VFK24731.1"/>
    <property type="molecule type" value="Genomic_DNA"/>
</dbReference>